<comment type="subcellular location">
    <subcellularLocation>
        <location evidence="1">Periplasm</location>
    </subcellularLocation>
</comment>
<dbReference type="Proteomes" id="UP000253490">
    <property type="component" value="Unassembled WGS sequence"/>
</dbReference>
<dbReference type="Pfam" id="PF13379">
    <property type="entry name" value="NMT1_2"/>
    <property type="match status" value="1"/>
</dbReference>
<dbReference type="PROSITE" id="PS51257">
    <property type="entry name" value="PROKAR_LIPOPROTEIN"/>
    <property type="match status" value="1"/>
</dbReference>
<organism evidence="5 6">
    <name type="scientific">Alkalibaculum bacchi</name>
    <dbReference type="NCBI Taxonomy" id="645887"/>
    <lineage>
        <taxon>Bacteria</taxon>
        <taxon>Bacillati</taxon>
        <taxon>Bacillota</taxon>
        <taxon>Clostridia</taxon>
        <taxon>Eubacteriales</taxon>
        <taxon>Eubacteriaceae</taxon>
        <taxon>Alkalibaculum</taxon>
    </lineage>
</organism>
<evidence type="ECO:0000313" key="6">
    <source>
        <dbReference type="Proteomes" id="UP000253490"/>
    </source>
</evidence>
<feature type="chain" id="PRO_5038611605" evidence="4">
    <location>
        <begin position="21"/>
        <end position="308"/>
    </location>
</feature>
<name>A0A366I8K0_9FIRM</name>
<sequence>MNKRLLLAGMLIASILFLSACTNTTEGKPNEDTSKELSLKIGLMPAVDAAPMYIAEKEGYFEELGLDVEFVVFNNGQERQSALQTNTIDGSITDLIAVATNVNSGFGLKATSMTQGMFPVLVKSDYEDKKDIKATMMEVSVTNFLIDEWFGEDHNIEKVFINEIPARLEMVKSGDVDMGIFPEPMASMGAVDGLEKKTFEMKDGYSPDVLAFTAKALDEKAKAIELFYEGYNKAIGDIHADETIARDVVIEKLDLNESIKEDIILPAYTKASLPDEKYLENIITWVEEVLKKDMEVSPEDLVERAFVE</sequence>
<dbReference type="RefSeq" id="WP_242981733.1">
    <property type="nucleotide sequence ID" value="NZ_QNRX01000009.1"/>
</dbReference>
<evidence type="ECO:0000256" key="1">
    <source>
        <dbReference type="ARBA" id="ARBA00004418"/>
    </source>
</evidence>
<evidence type="ECO:0000313" key="5">
    <source>
        <dbReference type="EMBL" id="RBP63808.1"/>
    </source>
</evidence>
<gene>
    <name evidence="5" type="ORF">DES36_10925</name>
</gene>
<comment type="similarity">
    <text evidence="2">Belongs to the bacterial solute-binding protein SsuA/TauA family.</text>
</comment>
<protein>
    <submittedName>
        <fullName evidence="5">NitT/TauT family transport system substrate-binding protein</fullName>
    </submittedName>
</protein>
<dbReference type="GO" id="GO:0042597">
    <property type="term" value="C:periplasmic space"/>
    <property type="evidence" value="ECO:0007669"/>
    <property type="project" value="UniProtKB-SubCell"/>
</dbReference>
<evidence type="ECO:0000256" key="3">
    <source>
        <dbReference type="ARBA" id="ARBA00022729"/>
    </source>
</evidence>
<keyword evidence="3 4" id="KW-0732">Signal</keyword>
<feature type="signal peptide" evidence="4">
    <location>
        <begin position="1"/>
        <end position="20"/>
    </location>
</feature>
<dbReference type="PANTHER" id="PTHR30024">
    <property type="entry name" value="ALIPHATIC SULFONATES-BINDING PROTEIN-RELATED"/>
    <property type="match status" value="1"/>
</dbReference>
<accession>A0A366I8K0</accession>
<dbReference type="AlphaFoldDB" id="A0A366I8K0"/>
<proteinExistence type="inferred from homology"/>
<keyword evidence="6" id="KW-1185">Reference proteome</keyword>
<dbReference type="PANTHER" id="PTHR30024:SF47">
    <property type="entry name" value="TAURINE-BINDING PERIPLASMIC PROTEIN"/>
    <property type="match status" value="1"/>
</dbReference>
<dbReference type="Gene3D" id="3.40.190.10">
    <property type="entry name" value="Periplasmic binding protein-like II"/>
    <property type="match status" value="2"/>
</dbReference>
<dbReference type="SUPFAM" id="SSF53850">
    <property type="entry name" value="Periplasmic binding protein-like II"/>
    <property type="match status" value="1"/>
</dbReference>
<comment type="caution">
    <text evidence="5">The sequence shown here is derived from an EMBL/GenBank/DDBJ whole genome shotgun (WGS) entry which is preliminary data.</text>
</comment>
<dbReference type="EMBL" id="QNRX01000009">
    <property type="protein sequence ID" value="RBP63808.1"/>
    <property type="molecule type" value="Genomic_DNA"/>
</dbReference>
<reference evidence="5 6" key="1">
    <citation type="submission" date="2018-06" db="EMBL/GenBank/DDBJ databases">
        <title>Genomic Encyclopedia of Type Strains, Phase IV (KMG-IV): sequencing the most valuable type-strain genomes for metagenomic binning, comparative biology and taxonomic classification.</title>
        <authorList>
            <person name="Goeker M."/>
        </authorList>
    </citation>
    <scope>NUCLEOTIDE SEQUENCE [LARGE SCALE GENOMIC DNA]</scope>
    <source>
        <strain evidence="5 6">DSM 22112</strain>
    </source>
</reference>
<evidence type="ECO:0000256" key="4">
    <source>
        <dbReference type="SAM" id="SignalP"/>
    </source>
</evidence>
<evidence type="ECO:0000256" key="2">
    <source>
        <dbReference type="ARBA" id="ARBA00010742"/>
    </source>
</evidence>